<dbReference type="GO" id="GO:0140097">
    <property type="term" value="F:catalytic activity, acting on DNA"/>
    <property type="evidence" value="ECO:0007669"/>
    <property type="project" value="UniProtKB-ARBA"/>
</dbReference>
<proteinExistence type="predicted"/>
<reference evidence="3 4" key="1">
    <citation type="journal article" date="2015" name="MBio">
        <title>Genome-Resolved Metagenomic Analysis Reveals Roles for Candidate Phyla and Other Microbial Community Members in Biogeochemical Transformations in Oil Reservoirs.</title>
        <authorList>
            <person name="Hu P."/>
            <person name="Tom L."/>
            <person name="Singh A."/>
            <person name="Thomas B.C."/>
            <person name="Baker B.J."/>
            <person name="Piceno Y.M."/>
            <person name="Andersen G.L."/>
            <person name="Banfield J.F."/>
        </authorList>
    </citation>
    <scope>NUCLEOTIDE SEQUENCE [LARGE SCALE GENOMIC DNA]</scope>
    <source>
        <strain evidence="3">57_489</strain>
    </source>
</reference>
<dbReference type="GO" id="GO:0003677">
    <property type="term" value="F:DNA binding"/>
    <property type="evidence" value="ECO:0007669"/>
    <property type="project" value="InterPro"/>
</dbReference>
<evidence type="ECO:0000256" key="1">
    <source>
        <dbReference type="ARBA" id="ARBA00022763"/>
    </source>
</evidence>
<comment type="caution">
    <text evidence="3">The sequence shown here is derived from an EMBL/GenBank/DDBJ whole genome shotgun (WGS) entry which is preliminary data.</text>
</comment>
<keyword evidence="3" id="KW-0067">ATP-binding</keyword>
<dbReference type="PATRIC" id="fig|301375.7.peg.1040"/>
<dbReference type="InterPro" id="IPR000445">
    <property type="entry name" value="HhH_motif"/>
</dbReference>
<keyword evidence="1" id="KW-0227">DNA damage</keyword>
<dbReference type="GO" id="GO:0016787">
    <property type="term" value="F:hydrolase activity"/>
    <property type="evidence" value="ECO:0007669"/>
    <property type="project" value="UniProtKB-ARBA"/>
</dbReference>
<dbReference type="Gene3D" id="1.10.150.20">
    <property type="entry name" value="5' to 3' exonuclease, C-terminal subdomain"/>
    <property type="match status" value="1"/>
</dbReference>
<dbReference type="InterPro" id="IPR010994">
    <property type="entry name" value="RuvA_2-like"/>
</dbReference>
<keyword evidence="2" id="KW-0234">DNA repair</keyword>
<sequence>VERVFAATTEELKEVELVGAKTAERIRELVGGEYKG</sequence>
<dbReference type="SUPFAM" id="SSF47781">
    <property type="entry name" value="RuvA domain 2-like"/>
    <property type="match status" value="1"/>
</dbReference>
<dbReference type="Pfam" id="PF00633">
    <property type="entry name" value="HHH"/>
    <property type="match status" value="1"/>
</dbReference>
<protein>
    <submittedName>
        <fullName evidence="3">Putative ATP-dependent RNA helicase</fullName>
    </submittedName>
</protein>
<name>A0A101FTU8_9EURY</name>
<dbReference type="GO" id="GO:0004386">
    <property type="term" value="F:helicase activity"/>
    <property type="evidence" value="ECO:0007669"/>
    <property type="project" value="UniProtKB-KW"/>
</dbReference>
<dbReference type="GO" id="GO:0006281">
    <property type="term" value="P:DNA repair"/>
    <property type="evidence" value="ECO:0007669"/>
    <property type="project" value="UniProtKB-KW"/>
</dbReference>
<feature type="non-terminal residue" evidence="3">
    <location>
        <position position="1"/>
    </location>
</feature>
<dbReference type="AlphaFoldDB" id="A0A101FTU8"/>
<evidence type="ECO:0000313" key="3">
    <source>
        <dbReference type="EMBL" id="KUK44371.1"/>
    </source>
</evidence>
<dbReference type="Proteomes" id="UP000057043">
    <property type="component" value="Unassembled WGS sequence"/>
</dbReference>
<keyword evidence="3" id="KW-0347">Helicase</keyword>
<organism evidence="3 4">
    <name type="scientific">Methanothrix harundinacea</name>
    <dbReference type="NCBI Taxonomy" id="301375"/>
    <lineage>
        <taxon>Archaea</taxon>
        <taxon>Methanobacteriati</taxon>
        <taxon>Methanobacteriota</taxon>
        <taxon>Stenosarchaea group</taxon>
        <taxon>Methanomicrobia</taxon>
        <taxon>Methanotrichales</taxon>
        <taxon>Methanotrichaceae</taxon>
        <taxon>Methanothrix</taxon>
    </lineage>
</organism>
<gene>
    <name evidence="3" type="ORF">XD72_1210</name>
</gene>
<keyword evidence="3" id="KW-0378">Hydrolase</keyword>
<evidence type="ECO:0000256" key="2">
    <source>
        <dbReference type="ARBA" id="ARBA00023204"/>
    </source>
</evidence>
<evidence type="ECO:0000313" key="4">
    <source>
        <dbReference type="Proteomes" id="UP000057043"/>
    </source>
</evidence>
<accession>A0A101FTU8</accession>
<keyword evidence="3" id="KW-0547">Nucleotide-binding</keyword>
<dbReference type="EMBL" id="LGFT01000026">
    <property type="protein sequence ID" value="KUK44371.1"/>
    <property type="molecule type" value="Genomic_DNA"/>
</dbReference>